<dbReference type="SMART" id="SM00345">
    <property type="entry name" value="HTH_GNTR"/>
    <property type="match status" value="1"/>
</dbReference>
<name>A0A916R0F0_9RHOB</name>
<dbReference type="Gene3D" id="1.10.10.10">
    <property type="entry name" value="Winged helix-like DNA-binding domain superfamily/Winged helix DNA-binding domain"/>
    <property type="match status" value="1"/>
</dbReference>
<evidence type="ECO:0000256" key="3">
    <source>
        <dbReference type="ARBA" id="ARBA00023163"/>
    </source>
</evidence>
<dbReference type="Gene3D" id="1.20.120.530">
    <property type="entry name" value="GntR ligand-binding domain-like"/>
    <property type="match status" value="1"/>
</dbReference>
<dbReference type="Proteomes" id="UP000628017">
    <property type="component" value="Unassembled WGS sequence"/>
</dbReference>
<evidence type="ECO:0000256" key="1">
    <source>
        <dbReference type="ARBA" id="ARBA00023015"/>
    </source>
</evidence>
<dbReference type="SUPFAM" id="SSF48008">
    <property type="entry name" value="GntR ligand-binding domain-like"/>
    <property type="match status" value="1"/>
</dbReference>
<reference evidence="5" key="2">
    <citation type="submission" date="2020-09" db="EMBL/GenBank/DDBJ databases">
        <authorList>
            <person name="Sun Q."/>
            <person name="Zhou Y."/>
        </authorList>
    </citation>
    <scope>NUCLEOTIDE SEQUENCE</scope>
    <source>
        <strain evidence="5">CGMCC 1.15880</strain>
    </source>
</reference>
<dbReference type="InterPro" id="IPR036388">
    <property type="entry name" value="WH-like_DNA-bd_sf"/>
</dbReference>
<evidence type="ECO:0000313" key="5">
    <source>
        <dbReference type="EMBL" id="GGA25481.1"/>
    </source>
</evidence>
<proteinExistence type="predicted"/>
<dbReference type="PROSITE" id="PS50949">
    <property type="entry name" value="HTH_GNTR"/>
    <property type="match status" value="1"/>
</dbReference>
<dbReference type="InterPro" id="IPR036390">
    <property type="entry name" value="WH_DNA-bd_sf"/>
</dbReference>
<gene>
    <name evidence="5" type="ORF">GCM10011498_27990</name>
</gene>
<keyword evidence="1" id="KW-0805">Transcription regulation</keyword>
<dbReference type="InterPro" id="IPR008920">
    <property type="entry name" value="TF_FadR/GntR_C"/>
</dbReference>
<dbReference type="PANTHER" id="PTHR43537">
    <property type="entry name" value="TRANSCRIPTIONAL REGULATOR, GNTR FAMILY"/>
    <property type="match status" value="1"/>
</dbReference>
<dbReference type="PRINTS" id="PR00035">
    <property type="entry name" value="HTHGNTR"/>
</dbReference>
<dbReference type="RefSeq" id="WP_188676590.1">
    <property type="nucleotide sequence ID" value="NZ_BMKA01000004.1"/>
</dbReference>
<dbReference type="InterPro" id="IPR000524">
    <property type="entry name" value="Tscrpt_reg_HTH_GntR"/>
</dbReference>
<dbReference type="SUPFAM" id="SSF46785">
    <property type="entry name" value="Winged helix' DNA-binding domain"/>
    <property type="match status" value="1"/>
</dbReference>
<dbReference type="PANTHER" id="PTHR43537:SF5">
    <property type="entry name" value="UXU OPERON TRANSCRIPTIONAL REGULATOR"/>
    <property type="match status" value="1"/>
</dbReference>
<dbReference type="Pfam" id="PF00392">
    <property type="entry name" value="GntR"/>
    <property type="match status" value="1"/>
</dbReference>
<reference evidence="5" key="1">
    <citation type="journal article" date="2014" name="Int. J. Syst. Evol. Microbiol.">
        <title>Complete genome sequence of Corynebacterium casei LMG S-19264T (=DSM 44701T), isolated from a smear-ripened cheese.</title>
        <authorList>
            <consortium name="US DOE Joint Genome Institute (JGI-PGF)"/>
            <person name="Walter F."/>
            <person name="Albersmeier A."/>
            <person name="Kalinowski J."/>
            <person name="Ruckert C."/>
        </authorList>
    </citation>
    <scope>NUCLEOTIDE SEQUENCE</scope>
    <source>
        <strain evidence="5">CGMCC 1.15880</strain>
    </source>
</reference>
<dbReference type="GO" id="GO:0003700">
    <property type="term" value="F:DNA-binding transcription factor activity"/>
    <property type="evidence" value="ECO:0007669"/>
    <property type="project" value="InterPro"/>
</dbReference>
<protein>
    <submittedName>
        <fullName evidence="5">GntR family transcriptional regulator</fullName>
    </submittedName>
</protein>
<keyword evidence="6" id="KW-1185">Reference proteome</keyword>
<keyword evidence="2" id="KW-0238">DNA-binding</keyword>
<dbReference type="Pfam" id="PF07729">
    <property type="entry name" value="FCD"/>
    <property type="match status" value="1"/>
</dbReference>
<accession>A0A916R0F0</accession>
<feature type="domain" description="HTH gntR-type" evidence="4">
    <location>
        <begin position="20"/>
        <end position="88"/>
    </location>
</feature>
<dbReference type="InterPro" id="IPR011711">
    <property type="entry name" value="GntR_C"/>
</dbReference>
<dbReference type="GO" id="GO:0003677">
    <property type="term" value="F:DNA binding"/>
    <property type="evidence" value="ECO:0007669"/>
    <property type="project" value="UniProtKB-KW"/>
</dbReference>
<evidence type="ECO:0000256" key="2">
    <source>
        <dbReference type="ARBA" id="ARBA00023125"/>
    </source>
</evidence>
<comment type="caution">
    <text evidence="5">The sequence shown here is derived from an EMBL/GenBank/DDBJ whole genome shotgun (WGS) entry which is preliminary data.</text>
</comment>
<dbReference type="AlphaFoldDB" id="A0A916R0F0"/>
<dbReference type="CDD" id="cd07377">
    <property type="entry name" value="WHTH_GntR"/>
    <property type="match status" value="1"/>
</dbReference>
<dbReference type="SMART" id="SM00895">
    <property type="entry name" value="FCD"/>
    <property type="match status" value="1"/>
</dbReference>
<evidence type="ECO:0000259" key="4">
    <source>
        <dbReference type="PROSITE" id="PS50949"/>
    </source>
</evidence>
<dbReference type="EMBL" id="BMKA01000004">
    <property type="protein sequence ID" value="GGA25481.1"/>
    <property type="molecule type" value="Genomic_DNA"/>
</dbReference>
<organism evidence="5 6">
    <name type="scientific">Neptunicoccus cionae</name>
    <dbReference type="NCBI Taxonomy" id="2035344"/>
    <lineage>
        <taxon>Bacteria</taxon>
        <taxon>Pseudomonadati</taxon>
        <taxon>Pseudomonadota</taxon>
        <taxon>Alphaproteobacteria</taxon>
        <taxon>Rhodobacterales</taxon>
        <taxon>Paracoccaceae</taxon>
        <taxon>Neptunicoccus</taxon>
    </lineage>
</organism>
<keyword evidence="3" id="KW-0804">Transcription</keyword>
<evidence type="ECO:0000313" key="6">
    <source>
        <dbReference type="Proteomes" id="UP000628017"/>
    </source>
</evidence>
<sequence length="250" mass="26698">MGENALLAGQNAPLNKVTHRSVKDEVAARFATLIASGVMNVGDTLPSERELAATMGVSRETIRGALLILSTKGLVSVVQGARTKVISDDVGGLGLSALFNGRVTDYELEDVHEGRLMVEERVARLAAQRVQSATLAELEKLIEAQVAAGNDPVRFLIADRAFHTTIYQACGNAVLSDLATTLYSYQLNHRRRAIEATGAIAQSIEDHRVILAALTAGDADGLADGLGIHERRIYDSTRAVLATPQKKASE</sequence>